<keyword evidence="3" id="KW-0540">Nuclease</keyword>
<dbReference type="EMBL" id="JAHLQT010041489">
    <property type="protein sequence ID" value="KAG7155493.1"/>
    <property type="molecule type" value="Genomic_DNA"/>
</dbReference>
<comment type="caution">
    <text evidence="3">The sequence shown here is derived from an EMBL/GenBank/DDBJ whole genome shotgun (WGS) entry which is preliminary data.</text>
</comment>
<keyword evidence="4" id="KW-1185">Reference proteome</keyword>
<dbReference type="AlphaFoldDB" id="A0A8J5JFV3"/>
<keyword evidence="3" id="KW-0255">Endonuclease</keyword>
<keyword evidence="3" id="KW-0378">Hydrolase</keyword>
<gene>
    <name evidence="3" type="primary">Neil1-L2</name>
    <name evidence="3" type="ORF">Hamer_G024703</name>
</gene>
<dbReference type="Gene3D" id="1.10.8.50">
    <property type="match status" value="1"/>
</dbReference>
<evidence type="ECO:0000256" key="1">
    <source>
        <dbReference type="SAM" id="MobiDB-lite"/>
    </source>
</evidence>
<sequence length="215" mass="24820">MPDILDLCHILPKEVIHLSGGGKGYNVDPDAAEDEYKEFRAWLQCYYQDGMKNLVDHNGRTMWFSGEPGRLTPKEVTSRAKVERKKLKRNKQDKVMTEEQNFKVQKIEKRDKEIKGDGQEGKKHVCTKSGGRRRRQLDKIVKEEPDSVCGPRPEIQNKRNITIYQSPRSSVTTDNIKKRGAKVTDKTLVRTTRTPRTPKTYAVPVRRSSRRVISQ</sequence>
<feature type="region of interest" description="Disordered" evidence="1">
    <location>
        <begin position="110"/>
        <end position="134"/>
    </location>
</feature>
<dbReference type="SUPFAM" id="SSF57716">
    <property type="entry name" value="Glucocorticoid receptor-like (DNA-binding domain)"/>
    <property type="match status" value="1"/>
</dbReference>
<dbReference type="Proteomes" id="UP000747542">
    <property type="component" value="Unassembled WGS sequence"/>
</dbReference>
<dbReference type="InterPro" id="IPR015371">
    <property type="entry name" value="Endonuclease-VIII_DNA-bd"/>
</dbReference>
<feature type="compositionally biased region" description="Basic and acidic residues" evidence="1">
    <location>
        <begin position="110"/>
        <end position="123"/>
    </location>
</feature>
<feature type="compositionally biased region" description="Basic residues" evidence="1">
    <location>
        <begin position="124"/>
        <end position="134"/>
    </location>
</feature>
<organism evidence="3 4">
    <name type="scientific">Homarus americanus</name>
    <name type="common">American lobster</name>
    <dbReference type="NCBI Taxonomy" id="6706"/>
    <lineage>
        <taxon>Eukaryota</taxon>
        <taxon>Metazoa</taxon>
        <taxon>Ecdysozoa</taxon>
        <taxon>Arthropoda</taxon>
        <taxon>Crustacea</taxon>
        <taxon>Multicrustacea</taxon>
        <taxon>Malacostraca</taxon>
        <taxon>Eumalacostraca</taxon>
        <taxon>Eucarida</taxon>
        <taxon>Decapoda</taxon>
        <taxon>Pleocyemata</taxon>
        <taxon>Astacidea</taxon>
        <taxon>Nephropoidea</taxon>
        <taxon>Nephropidae</taxon>
        <taxon>Homarus</taxon>
    </lineage>
</organism>
<accession>A0A8J5JFV3</accession>
<dbReference type="GO" id="GO:0004519">
    <property type="term" value="F:endonuclease activity"/>
    <property type="evidence" value="ECO:0007669"/>
    <property type="project" value="UniProtKB-KW"/>
</dbReference>
<reference evidence="3" key="1">
    <citation type="journal article" date="2021" name="Sci. Adv.">
        <title>The American lobster genome reveals insights on longevity, neural, and immune adaptations.</title>
        <authorList>
            <person name="Polinski J.M."/>
            <person name="Zimin A.V."/>
            <person name="Clark K.F."/>
            <person name="Kohn A.B."/>
            <person name="Sadowski N."/>
            <person name="Timp W."/>
            <person name="Ptitsyn A."/>
            <person name="Khanna P."/>
            <person name="Romanova D.Y."/>
            <person name="Williams P."/>
            <person name="Greenwood S.J."/>
            <person name="Moroz L.L."/>
            <person name="Walt D.R."/>
            <person name="Bodnar A.G."/>
        </authorList>
    </citation>
    <scope>NUCLEOTIDE SEQUENCE</scope>
    <source>
        <strain evidence="3">GMGI-L3</strain>
    </source>
</reference>
<protein>
    <submittedName>
        <fullName evidence="3">Endonuclease 8-like 1-like 2</fullName>
    </submittedName>
</protein>
<evidence type="ECO:0000313" key="3">
    <source>
        <dbReference type="EMBL" id="KAG7155493.1"/>
    </source>
</evidence>
<evidence type="ECO:0000313" key="4">
    <source>
        <dbReference type="Proteomes" id="UP000747542"/>
    </source>
</evidence>
<evidence type="ECO:0000259" key="2">
    <source>
        <dbReference type="Pfam" id="PF09292"/>
    </source>
</evidence>
<dbReference type="Pfam" id="PF09292">
    <property type="entry name" value="Neil1-DNA_bind"/>
    <property type="match status" value="1"/>
</dbReference>
<proteinExistence type="predicted"/>
<name>A0A8J5JFV3_HOMAM</name>
<feature type="domain" description="Endonuclease VIII-like 1 DNA binding" evidence="2">
    <location>
        <begin position="35"/>
        <end position="73"/>
    </location>
</feature>